<feature type="signal peptide" evidence="3">
    <location>
        <begin position="1"/>
        <end position="21"/>
    </location>
</feature>
<dbReference type="EMBL" id="CAJNOQ010005169">
    <property type="protein sequence ID" value="CAF1088690.1"/>
    <property type="molecule type" value="Genomic_DNA"/>
</dbReference>
<keyword evidence="2" id="KW-0812">Transmembrane</keyword>
<keyword evidence="6" id="KW-1185">Reference proteome</keyword>
<dbReference type="Proteomes" id="UP000681722">
    <property type="component" value="Unassembled WGS sequence"/>
</dbReference>
<dbReference type="AlphaFoldDB" id="A0A814N889"/>
<proteinExistence type="predicted"/>
<feature type="transmembrane region" description="Helical" evidence="2">
    <location>
        <begin position="111"/>
        <end position="129"/>
    </location>
</feature>
<keyword evidence="2" id="KW-0472">Membrane</keyword>
<dbReference type="PANTHER" id="PTHR33562">
    <property type="entry name" value="ATILLA, ISOFORM B-RELATED-RELATED"/>
    <property type="match status" value="1"/>
</dbReference>
<reference evidence="4" key="1">
    <citation type="submission" date="2021-02" db="EMBL/GenBank/DDBJ databases">
        <authorList>
            <person name="Nowell W R."/>
        </authorList>
    </citation>
    <scope>NUCLEOTIDE SEQUENCE</scope>
</reference>
<organism evidence="4 6">
    <name type="scientific">Didymodactylos carnosus</name>
    <dbReference type="NCBI Taxonomy" id="1234261"/>
    <lineage>
        <taxon>Eukaryota</taxon>
        <taxon>Metazoa</taxon>
        <taxon>Spiralia</taxon>
        <taxon>Gnathifera</taxon>
        <taxon>Rotifera</taxon>
        <taxon>Eurotatoria</taxon>
        <taxon>Bdelloidea</taxon>
        <taxon>Philodinida</taxon>
        <taxon>Philodinidae</taxon>
        <taxon>Didymodactylos</taxon>
    </lineage>
</organism>
<name>A0A814N889_9BILA</name>
<protein>
    <recommendedName>
        <fullName evidence="7">Protein sleepless</fullName>
    </recommendedName>
</protein>
<evidence type="ECO:0000313" key="5">
    <source>
        <dbReference type="EMBL" id="CAF3854197.1"/>
    </source>
</evidence>
<dbReference type="Proteomes" id="UP000663829">
    <property type="component" value="Unassembled WGS sequence"/>
</dbReference>
<keyword evidence="2" id="KW-1133">Transmembrane helix</keyword>
<accession>A0A814N889</accession>
<evidence type="ECO:0000256" key="3">
    <source>
        <dbReference type="SAM" id="SignalP"/>
    </source>
</evidence>
<evidence type="ECO:0008006" key="7">
    <source>
        <dbReference type="Google" id="ProtNLM"/>
    </source>
</evidence>
<evidence type="ECO:0000313" key="4">
    <source>
        <dbReference type="EMBL" id="CAF1088690.1"/>
    </source>
</evidence>
<evidence type="ECO:0000313" key="6">
    <source>
        <dbReference type="Proteomes" id="UP000663829"/>
    </source>
</evidence>
<dbReference type="InterPro" id="IPR050975">
    <property type="entry name" value="Sleep_regulator"/>
</dbReference>
<dbReference type="PROSITE" id="PS51257">
    <property type="entry name" value="PROKAR_LIPOPROTEIN"/>
    <property type="match status" value="1"/>
</dbReference>
<evidence type="ECO:0000256" key="2">
    <source>
        <dbReference type="SAM" id="Phobius"/>
    </source>
</evidence>
<sequence length="130" mass="13679">MIRSLILVVIVLLIGCYSTNAIKCYVCGGDNACADPYTKDPAKLVDVGAGFDRCLKSKVDGVVTRGATESVACKLLIDGDNKCKTKTEGGKKGTACCCKGDGCNGTSSLKYGILMVLVIPVLVPFVNYLF</sequence>
<gene>
    <name evidence="4" type="ORF">GPM918_LOCUS18143</name>
    <name evidence="5" type="ORF">SRO942_LOCUS18140</name>
</gene>
<feature type="chain" id="PRO_5036225344" description="Protein sleepless" evidence="3">
    <location>
        <begin position="22"/>
        <end position="130"/>
    </location>
</feature>
<keyword evidence="1 3" id="KW-0732">Signal</keyword>
<comment type="caution">
    <text evidence="4">The sequence shown here is derived from an EMBL/GenBank/DDBJ whole genome shotgun (WGS) entry which is preliminary data.</text>
</comment>
<dbReference type="EMBL" id="CAJOBC010005169">
    <property type="protein sequence ID" value="CAF3854197.1"/>
    <property type="molecule type" value="Genomic_DNA"/>
</dbReference>
<evidence type="ECO:0000256" key="1">
    <source>
        <dbReference type="ARBA" id="ARBA00022729"/>
    </source>
</evidence>